<dbReference type="GO" id="GO:0006412">
    <property type="term" value="P:translation"/>
    <property type="evidence" value="ECO:0007669"/>
    <property type="project" value="UniProtKB-UniRule"/>
</dbReference>
<dbReference type="GO" id="GO:0030956">
    <property type="term" value="C:glutamyl-tRNA(Gln) amidotransferase complex"/>
    <property type="evidence" value="ECO:0007669"/>
    <property type="project" value="InterPro"/>
</dbReference>
<keyword evidence="3 5" id="KW-0067">ATP-binding</keyword>
<evidence type="ECO:0000259" key="6">
    <source>
        <dbReference type="Pfam" id="PF01425"/>
    </source>
</evidence>
<evidence type="ECO:0000313" key="8">
    <source>
        <dbReference type="Proteomes" id="UP000176479"/>
    </source>
</evidence>
<evidence type="ECO:0000256" key="4">
    <source>
        <dbReference type="ARBA" id="ARBA00022917"/>
    </source>
</evidence>
<dbReference type="InterPro" id="IPR000120">
    <property type="entry name" value="Amidase"/>
</dbReference>
<dbReference type="Pfam" id="PF01425">
    <property type="entry name" value="Amidase"/>
    <property type="match status" value="1"/>
</dbReference>
<dbReference type="NCBIfam" id="TIGR00132">
    <property type="entry name" value="gatA"/>
    <property type="match status" value="1"/>
</dbReference>
<evidence type="ECO:0000256" key="2">
    <source>
        <dbReference type="ARBA" id="ARBA00022741"/>
    </source>
</evidence>
<dbReference type="EC" id="6.3.5.7" evidence="5"/>
<keyword evidence="4 5" id="KW-0648">Protein biosynthesis</keyword>
<feature type="active site" description="Acyl-ester intermediate" evidence="5">
    <location>
        <position position="177"/>
    </location>
</feature>
<keyword evidence="1 5" id="KW-0436">Ligase</keyword>
<dbReference type="Proteomes" id="UP000176479">
    <property type="component" value="Unassembled WGS sequence"/>
</dbReference>
<evidence type="ECO:0000256" key="5">
    <source>
        <dbReference type="HAMAP-Rule" id="MF_00120"/>
    </source>
</evidence>
<comment type="caution">
    <text evidence="5">Lacks conserved residue(s) required for the propagation of feature annotation.</text>
</comment>
<dbReference type="InterPro" id="IPR023631">
    <property type="entry name" value="Amidase_dom"/>
</dbReference>
<dbReference type="GO" id="GO:0005524">
    <property type="term" value="F:ATP binding"/>
    <property type="evidence" value="ECO:0007669"/>
    <property type="project" value="UniProtKB-KW"/>
</dbReference>
<evidence type="ECO:0000256" key="1">
    <source>
        <dbReference type="ARBA" id="ARBA00022598"/>
    </source>
</evidence>
<evidence type="ECO:0000313" key="7">
    <source>
        <dbReference type="EMBL" id="OGI99726.1"/>
    </source>
</evidence>
<keyword evidence="2 5" id="KW-0547">Nucleotide-binding</keyword>
<sequence>MIDLKDLTITKARKALDAKQFSAVELAQAYLDEIKKKNKELNAYLEVFDDVLDQAKRSDEIIEKGKSYPLLGIPLAIKDNILIKDRIASSASKILENYTASYDATVIEKLKREGAVFLGRTNMDEFALGGSTENSAYGPTKNPHDITRVAGGTSGGSAATVSANLALGALGSDTGGSIREPSALCGVVGFKPTYGAVSRSGLMAATSSFDCIGPITKTVKDAQIIFDVIRGKDKLDSTSFSQEPFLRKVRKIGVPWDLINQEGIDVKVKENFREAVKNLKNLGYEIKDIKLPNCLALYYIINFAEVSTNLARFDGVRYGVHKDGKNLLGDYLLSRGTGFGKESRRRILLGAYVLSAGYYDAYYGKAQKVREALKKEFKELFSKIDLILTPTSPIPAWKIGEKSNLLSMYLVDIFTVTANIVGVPAISVPSGFMEVEEKKLPLGIQFMAPHGGEDLLFEVGKKFEAMK</sequence>
<dbReference type="AlphaFoldDB" id="A0A1F6Y003"/>
<organism evidence="7 8">
    <name type="scientific">Candidatus Nomurabacteria bacterium RIFCSPLOWO2_02_FULL_40_10</name>
    <dbReference type="NCBI Taxonomy" id="1801786"/>
    <lineage>
        <taxon>Bacteria</taxon>
        <taxon>Candidatus Nomuraibacteriota</taxon>
    </lineage>
</organism>
<evidence type="ECO:0000256" key="3">
    <source>
        <dbReference type="ARBA" id="ARBA00022840"/>
    </source>
</evidence>
<dbReference type="InterPro" id="IPR004412">
    <property type="entry name" value="GatA"/>
</dbReference>
<dbReference type="EMBL" id="MFVK01000009">
    <property type="protein sequence ID" value="OGI99726.1"/>
    <property type="molecule type" value="Genomic_DNA"/>
</dbReference>
<dbReference type="PANTHER" id="PTHR11895">
    <property type="entry name" value="TRANSAMIDASE"/>
    <property type="match status" value="1"/>
</dbReference>
<comment type="caution">
    <text evidence="7">The sequence shown here is derived from an EMBL/GenBank/DDBJ whole genome shotgun (WGS) entry which is preliminary data.</text>
</comment>
<accession>A0A1F6Y003</accession>
<dbReference type="SUPFAM" id="SSF75304">
    <property type="entry name" value="Amidase signature (AS) enzymes"/>
    <property type="match status" value="1"/>
</dbReference>
<gene>
    <name evidence="5" type="primary">gatA</name>
    <name evidence="7" type="ORF">A3H53_00360</name>
</gene>
<protein>
    <recommendedName>
        <fullName evidence="5">Glutamyl-tRNA(Gln) amidotransferase subunit A</fullName>
        <shortName evidence="5">Glu-ADT subunit A</shortName>
        <ecNumber evidence="5">6.3.5.7</ecNumber>
    </recommendedName>
</protein>
<dbReference type="PANTHER" id="PTHR11895:SF151">
    <property type="entry name" value="GLUTAMYL-TRNA(GLN) AMIDOTRANSFERASE SUBUNIT A"/>
    <property type="match status" value="1"/>
</dbReference>
<comment type="subunit">
    <text evidence="5">Heterotrimer of A, B and C subunits.</text>
</comment>
<proteinExistence type="inferred from homology"/>
<dbReference type="GO" id="GO:0050567">
    <property type="term" value="F:glutaminyl-tRNA synthase (glutamine-hydrolyzing) activity"/>
    <property type="evidence" value="ECO:0007669"/>
    <property type="project" value="UniProtKB-UniRule"/>
</dbReference>
<reference evidence="7 8" key="1">
    <citation type="journal article" date="2016" name="Nat. Commun.">
        <title>Thousands of microbial genomes shed light on interconnected biogeochemical processes in an aquifer system.</title>
        <authorList>
            <person name="Anantharaman K."/>
            <person name="Brown C.T."/>
            <person name="Hug L.A."/>
            <person name="Sharon I."/>
            <person name="Castelle C.J."/>
            <person name="Probst A.J."/>
            <person name="Thomas B.C."/>
            <person name="Singh A."/>
            <person name="Wilkins M.J."/>
            <person name="Karaoz U."/>
            <person name="Brodie E.L."/>
            <person name="Williams K.H."/>
            <person name="Hubbard S.S."/>
            <person name="Banfield J.F."/>
        </authorList>
    </citation>
    <scope>NUCLEOTIDE SEQUENCE [LARGE SCALE GENOMIC DNA]</scope>
</reference>
<comment type="function">
    <text evidence="5">Allows the formation of correctly charged Gln-tRNA(Gln) through the transamidation of misacylated Glu-tRNA(Gln) in organisms which lack glutaminyl-tRNA synthetase. The reaction takes place in the presence of glutamine and ATP through an activated gamma-phospho-Glu-tRNA(Gln).</text>
</comment>
<dbReference type="Gene3D" id="3.90.1300.10">
    <property type="entry name" value="Amidase signature (AS) domain"/>
    <property type="match status" value="1"/>
</dbReference>
<feature type="domain" description="Amidase" evidence="6">
    <location>
        <begin position="25"/>
        <end position="456"/>
    </location>
</feature>
<comment type="similarity">
    <text evidence="5">Belongs to the amidase family. GatA subfamily.</text>
</comment>
<comment type="catalytic activity">
    <reaction evidence="5">
        <text>L-glutamyl-tRNA(Gln) + L-glutamine + ATP + H2O = L-glutaminyl-tRNA(Gln) + L-glutamate + ADP + phosphate + H(+)</text>
        <dbReference type="Rhea" id="RHEA:17521"/>
        <dbReference type="Rhea" id="RHEA-COMP:9681"/>
        <dbReference type="Rhea" id="RHEA-COMP:9684"/>
        <dbReference type="ChEBI" id="CHEBI:15377"/>
        <dbReference type="ChEBI" id="CHEBI:15378"/>
        <dbReference type="ChEBI" id="CHEBI:29985"/>
        <dbReference type="ChEBI" id="CHEBI:30616"/>
        <dbReference type="ChEBI" id="CHEBI:43474"/>
        <dbReference type="ChEBI" id="CHEBI:58359"/>
        <dbReference type="ChEBI" id="CHEBI:78520"/>
        <dbReference type="ChEBI" id="CHEBI:78521"/>
        <dbReference type="ChEBI" id="CHEBI:456216"/>
        <dbReference type="EC" id="6.3.5.7"/>
    </reaction>
</comment>
<feature type="active site" description="Charge relay system" evidence="5">
    <location>
        <position position="78"/>
    </location>
</feature>
<name>A0A1F6Y003_9BACT</name>
<dbReference type="InterPro" id="IPR036928">
    <property type="entry name" value="AS_sf"/>
</dbReference>
<dbReference type="HAMAP" id="MF_00120">
    <property type="entry name" value="GatA"/>
    <property type="match status" value="1"/>
</dbReference>